<dbReference type="Pfam" id="PF14123">
    <property type="entry name" value="DUF4290"/>
    <property type="match status" value="1"/>
</dbReference>
<feature type="compositionally biased region" description="Low complexity" evidence="1">
    <location>
        <begin position="188"/>
        <end position="198"/>
    </location>
</feature>
<evidence type="ECO:0000256" key="1">
    <source>
        <dbReference type="SAM" id="MobiDB-lite"/>
    </source>
</evidence>
<name>A0AA49JJM8_9BACT</name>
<organism evidence="2">
    <name type="scientific">Roseihalotalea indica</name>
    <dbReference type="NCBI Taxonomy" id="2867963"/>
    <lineage>
        <taxon>Bacteria</taxon>
        <taxon>Pseudomonadati</taxon>
        <taxon>Bacteroidota</taxon>
        <taxon>Cytophagia</taxon>
        <taxon>Cytophagales</taxon>
        <taxon>Catalimonadaceae</taxon>
        <taxon>Roseihalotalea</taxon>
    </lineage>
</organism>
<protein>
    <submittedName>
        <fullName evidence="2">DUF4290 domain-containing protein</fullName>
    </submittedName>
</protein>
<dbReference type="InterPro" id="IPR025632">
    <property type="entry name" value="DUF4290"/>
</dbReference>
<sequence length="210" mass="24812">MLEYNASRPDVILKEYGRNIQKLANYLSTIEDREQRTRYAYTLIELMRQLNPNVKDNNETTQKLWDDLFIMTNFALDVEAPYPPPEVDILTRKPKRVPYSTEPVRFRHYGKNMERLIAQASELEDPTEKQGATIYLGKLMKTFYSTWNRENVDDEVILRDLEHMSRGKLTISIDEVKQGNLFDTNQPKSRSNNNNNSNKGRRSNNHRRKR</sequence>
<gene>
    <name evidence="2" type="ORF">K4G66_14405</name>
</gene>
<feature type="compositionally biased region" description="Basic residues" evidence="1">
    <location>
        <begin position="199"/>
        <end position="210"/>
    </location>
</feature>
<dbReference type="EMBL" id="CP120682">
    <property type="protein sequence ID" value="WKN39884.1"/>
    <property type="molecule type" value="Genomic_DNA"/>
</dbReference>
<proteinExistence type="predicted"/>
<feature type="region of interest" description="Disordered" evidence="1">
    <location>
        <begin position="180"/>
        <end position="210"/>
    </location>
</feature>
<evidence type="ECO:0000313" key="2">
    <source>
        <dbReference type="EMBL" id="WKN39884.1"/>
    </source>
</evidence>
<dbReference type="AlphaFoldDB" id="A0AA49JJM8"/>
<accession>A0AA49JJM8</accession>
<reference evidence="2" key="2">
    <citation type="journal article" date="2024" name="Antonie Van Leeuwenhoek">
        <title>Roseihalotalea indica gen. nov., sp. nov., a halophilic Bacteroidetes from mesopelagic Southwest Indian Ocean with higher carbohydrate metabolic potential.</title>
        <authorList>
            <person name="Chen B."/>
            <person name="Zhang M."/>
            <person name="Lin D."/>
            <person name="Ye J."/>
            <person name="Tang K."/>
        </authorList>
    </citation>
    <scope>NUCLEOTIDE SEQUENCE</scope>
    <source>
        <strain evidence="2">TK19036</strain>
    </source>
</reference>
<reference evidence="2" key="1">
    <citation type="journal article" date="2023" name="Comput. Struct. Biotechnol. J.">
        <title>Discovery of a novel marine Bacteroidetes with a rich repertoire of carbohydrate-active enzymes.</title>
        <authorList>
            <person name="Chen B."/>
            <person name="Liu G."/>
            <person name="Chen Q."/>
            <person name="Wang H."/>
            <person name="Liu L."/>
            <person name="Tang K."/>
        </authorList>
    </citation>
    <scope>NUCLEOTIDE SEQUENCE</scope>
    <source>
        <strain evidence="2">TK19036</strain>
    </source>
</reference>